<feature type="transmembrane region" description="Helical" evidence="1">
    <location>
        <begin position="421"/>
        <end position="444"/>
    </location>
</feature>
<organism evidence="4 5">
    <name type="scientific">Cudoniella acicularis</name>
    <dbReference type="NCBI Taxonomy" id="354080"/>
    <lineage>
        <taxon>Eukaryota</taxon>
        <taxon>Fungi</taxon>
        <taxon>Dikarya</taxon>
        <taxon>Ascomycota</taxon>
        <taxon>Pezizomycotina</taxon>
        <taxon>Leotiomycetes</taxon>
        <taxon>Helotiales</taxon>
        <taxon>Tricladiaceae</taxon>
        <taxon>Cudoniella</taxon>
    </lineage>
</organism>
<feature type="domain" description="Acyltransferase 3" evidence="3">
    <location>
        <begin position="34"/>
        <end position="435"/>
    </location>
</feature>
<dbReference type="InterPro" id="IPR050879">
    <property type="entry name" value="Acyltransferase_3"/>
</dbReference>
<dbReference type="PANTHER" id="PTHR23028">
    <property type="entry name" value="ACETYLTRANSFERASE"/>
    <property type="match status" value="1"/>
</dbReference>
<keyword evidence="2" id="KW-0732">Signal</keyword>
<sequence length="466" mass="53361">MSTLTLLLHFLTPSFLRHSSSAPGAKRKLYPTSYLDGLRGIAAFIVFIDHFGTNWFEPLRRGYGSTEENHYLIQLPFIRLLYAGRASVAVFFVISGFVLSYKPLKQIRAAQFEALQDTLASSVFRRGLRLYLPVAAGTFISMLMAWAGWYRALPLHSTDGLPPALPSLTEHFWHWKNHMVGIAWPFQDVMPNSPTQVPYNGHLWTIAIEYYGSMIVYVVVLGFSRCKAWVRMLGVGGTACAAMHFERWDIFLFLSGVMLAELSLMKVNVAERFEFEYASEKGSWWSQFWDDSALERWSRLLPTMNYFLCVFALYLLSYAGGSWIEYEPGPGPFHEYLMSWTPQRYWSLWFGFERFWTTIGGVILVFTISRSSVLQSPFTTPLAQYLGDISYALYIVHGPILFTAGTWFYDTYGQVEGIWQWGAAFAGAALFNTILCVWAGDLFWRGIDVKSVEFAKWFAGKCWVKH</sequence>
<evidence type="ECO:0000256" key="1">
    <source>
        <dbReference type="SAM" id="Phobius"/>
    </source>
</evidence>
<dbReference type="PANTHER" id="PTHR23028:SF134">
    <property type="entry name" value="PUTATIVE (AFU_ORTHOLOGUE AFUA_4G08520)-RELATED"/>
    <property type="match status" value="1"/>
</dbReference>
<protein>
    <recommendedName>
        <fullName evidence="3">Acyltransferase 3 domain-containing protein</fullName>
    </recommendedName>
</protein>
<dbReference type="EMBL" id="JAAMPI010000308">
    <property type="protein sequence ID" value="KAF4632894.1"/>
    <property type="molecule type" value="Genomic_DNA"/>
</dbReference>
<dbReference type="AlphaFoldDB" id="A0A8H4W6P1"/>
<feature type="transmembrane region" description="Helical" evidence="1">
    <location>
        <begin position="346"/>
        <end position="368"/>
    </location>
</feature>
<dbReference type="Pfam" id="PF01757">
    <property type="entry name" value="Acyl_transf_3"/>
    <property type="match status" value="1"/>
</dbReference>
<accession>A0A8H4W6P1</accession>
<feature type="transmembrane region" description="Helical" evidence="1">
    <location>
        <begin position="80"/>
        <end position="101"/>
    </location>
</feature>
<proteinExistence type="predicted"/>
<evidence type="ECO:0000259" key="3">
    <source>
        <dbReference type="Pfam" id="PF01757"/>
    </source>
</evidence>
<evidence type="ECO:0000313" key="5">
    <source>
        <dbReference type="Proteomes" id="UP000566819"/>
    </source>
</evidence>
<feature type="transmembrane region" description="Helical" evidence="1">
    <location>
        <begin position="389"/>
        <end position="409"/>
    </location>
</feature>
<keyword evidence="1" id="KW-0812">Transmembrane</keyword>
<keyword evidence="1" id="KW-1133">Transmembrane helix</keyword>
<evidence type="ECO:0000256" key="2">
    <source>
        <dbReference type="SAM" id="SignalP"/>
    </source>
</evidence>
<dbReference type="InterPro" id="IPR002656">
    <property type="entry name" value="Acyl_transf_3_dom"/>
</dbReference>
<feature type="chain" id="PRO_5034694926" description="Acyltransferase 3 domain-containing protein" evidence="2">
    <location>
        <begin position="22"/>
        <end position="466"/>
    </location>
</feature>
<feature type="transmembrane region" description="Helical" evidence="1">
    <location>
        <begin position="130"/>
        <end position="149"/>
    </location>
</feature>
<keyword evidence="5" id="KW-1185">Reference proteome</keyword>
<keyword evidence="1" id="KW-0472">Membrane</keyword>
<feature type="transmembrane region" description="Helical" evidence="1">
    <location>
        <begin position="306"/>
        <end position="326"/>
    </location>
</feature>
<dbReference type="OrthoDB" id="5819582at2759"/>
<feature type="signal peptide" evidence="2">
    <location>
        <begin position="1"/>
        <end position="21"/>
    </location>
</feature>
<comment type="caution">
    <text evidence="4">The sequence shown here is derived from an EMBL/GenBank/DDBJ whole genome shotgun (WGS) entry which is preliminary data.</text>
</comment>
<gene>
    <name evidence="4" type="ORF">G7Y89_g5231</name>
</gene>
<name>A0A8H4W6P1_9HELO</name>
<feature type="transmembrane region" description="Helical" evidence="1">
    <location>
        <begin position="203"/>
        <end position="223"/>
    </location>
</feature>
<evidence type="ECO:0000313" key="4">
    <source>
        <dbReference type="EMBL" id="KAF4632894.1"/>
    </source>
</evidence>
<dbReference type="Proteomes" id="UP000566819">
    <property type="component" value="Unassembled WGS sequence"/>
</dbReference>
<dbReference type="GO" id="GO:0016747">
    <property type="term" value="F:acyltransferase activity, transferring groups other than amino-acyl groups"/>
    <property type="evidence" value="ECO:0007669"/>
    <property type="project" value="InterPro"/>
</dbReference>
<reference evidence="4 5" key="1">
    <citation type="submission" date="2020-03" db="EMBL/GenBank/DDBJ databases">
        <title>Draft Genome Sequence of Cudoniella acicularis.</title>
        <authorList>
            <person name="Buettner E."/>
            <person name="Kellner H."/>
        </authorList>
    </citation>
    <scope>NUCLEOTIDE SEQUENCE [LARGE SCALE GENOMIC DNA]</scope>
    <source>
        <strain evidence="4 5">DSM 108380</strain>
    </source>
</reference>